<dbReference type="EMBL" id="VTPC01091198">
    <property type="protein sequence ID" value="KAF2879258.1"/>
    <property type="molecule type" value="Genomic_DNA"/>
</dbReference>
<dbReference type="PANTHER" id="PTHR24188:SF29">
    <property type="entry name" value="GH09064P"/>
    <property type="match status" value="1"/>
</dbReference>
<dbReference type="PRINTS" id="PR01415">
    <property type="entry name" value="ANKYRIN"/>
</dbReference>
<dbReference type="PROSITE" id="PS50297">
    <property type="entry name" value="ANK_REP_REGION"/>
    <property type="match status" value="4"/>
</dbReference>
<feature type="repeat" description="ANK" evidence="3">
    <location>
        <begin position="28"/>
        <end position="60"/>
    </location>
</feature>
<keyword evidence="1" id="KW-0677">Repeat</keyword>
<dbReference type="SMART" id="SM00248">
    <property type="entry name" value="ANK"/>
    <property type="match status" value="5"/>
</dbReference>
<evidence type="ECO:0000256" key="1">
    <source>
        <dbReference type="ARBA" id="ARBA00022737"/>
    </source>
</evidence>
<dbReference type="Gene3D" id="1.25.40.20">
    <property type="entry name" value="Ankyrin repeat-containing domain"/>
    <property type="match status" value="2"/>
</dbReference>
<feature type="repeat" description="ANK" evidence="3">
    <location>
        <begin position="148"/>
        <end position="180"/>
    </location>
</feature>
<dbReference type="AlphaFoldDB" id="A0A8K0C773"/>
<dbReference type="SUPFAM" id="SSF48403">
    <property type="entry name" value="Ankyrin repeat"/>
    <property type="match status" value="1"/>
</dbReference>
<dbReference type="OrthoDB" id="194358at2759"/>
<evidence type="ECO:0000256" key="3">
    <source>
        <dbReference type="PROSITE-ProRule" id="PRU00023"/>
    </source>
</evidence>
<name>A0A8K0C773_IGNLU</name>
<dbReference type="InterPro" id="IPR036770">
    <property type="entry name" value="Ankyrin_rpt-contain_sf"/>
</dbReference>
<dbReference type="InterPro" id="IPR002110">
    <property type="entry name" value="Ankyrin_rpt"/>
</dbReference>
<keyword evidence="5" id="KW-1185">Reference proteome</keyword>
<protein>
    <submittedName>
        <fullName evidence="4">Uncharacterized protein</fullName>
    </submittedName>
</protein>
<keyword evidence="2 3" id="KW-0040">ANK repeat</keyword>
<feature type="repeat" description="ANK" evidence="3">
    <location>
        <begin position="82"/>
        <end position="114"/>
    </location>
</feature>
<dbReference type="Proteomes" id="UP000801492">
    <property type="component" value="Unassembled WGS sequence"/>
</dbReference>
<feature type="non-terminal residue" evidence="4">
    <location>
        <position position="236"/>
    </location>
</feature>
<proteinExistence type="predicted"/>
<evidence type="ECO:0000256" key="2">
    <source>
        <dbReference type="ARBA" id="ARBA00023043"/>
    </source>
</evidence>
<reference evidence="4" key="1">
    <citation type="submission" date="2019-08" db="EMBL/GenBank/DDBJ databases">
        <title>The genome of the North American firefly Photinus pyralis.</title>
        <authorList>
            <consortium name="Photinus pyralis genome working group"/>
            <person name="Fallon T.R."/>
            <person name="Sander Lower S.E."/>
            <person name="Weng J.-K."/>
        </authorList>
    </citation>
    <scope>NUCLEOTIDE SEQUENCE</scope>
    <source>
        <strain evidence="4">TRF0915ILg1</strain>
        <tissue evidence="4">Whole body</tissue>
    </source>
</reference>
<gene>
    <name evidence="4" type="ORF">ILUMI_26904</name>
</gene>
<feature type="repeat" description="ANK" evidence="3">
    <location>
        <begin position="115"/>
        <end position="147"/>
    </location>
</feature>
<accession>A0A8K0C773</accession>
<dbReference type="PANTHER" id="PTHR24188">
    <property type="entry name" value="ANKYRIN REPEAT PROTEIN"/>
    <property type="match status" value="1"/>
</dbReference>
<evidence type="ECO:0000313" key="4">
    <source>
        <dbReference type="EMBL" id="KAF2879258.1"/>
    </source>
</evidence>
<organism evidence="4 5">
    <name type="scientific">Ignelater luminosus</name>
    <name type="common">Cucubano</name>
    <name type="synonym">Pyrophorus luminosus</name>
    <dbReference type="NCBI Taxonomy" id="2038154"/>
    <lineage>
        <taxon>Eukaryota</taxon>
        <taxon>Metazoa</taxon>
        <taxon>Ecdysozoa</taxon>
        <taxon>Arthropoda</taxon>
        <taxon>Hexapoda</taxon>
        <taxon>Insecta</taxon>
        <taxon>Pterygota</taxon>
        <taxon>Neoptera</taxon>
        <taxon>Endopterygota</taxon>
        <taxon>Coleoptera</taxon>
        <taxon>Polyphaga</taxon>
        <taxon>Elateriformia</taxon>
        <taxon>Elateroidea</taxon>
        <taxon>Elateridae</taxon>
        <taxon>Agrypninae</taxon>
        <taxon>Pyrophorini</taxon>
        <taxon>Ignelater</taxon>
    </lineage>
</organism>
<dbReference type="Pfam" id="PF12796">
    <property type="entry name" value="Ank_2"/>
    <property type="match status" value="2"/>
</dbReference>
<comment type="caution">
    <text evidence="4">The sequence shown here is derived from an EMBL/GenBank/DDBJ whole genome shotgun (WGS) entry which is preliminary data.</text>
</comment>
<evidence type="ECO:0000313" key="5">
    <source>
        <dbReference type="Proteomes" id="UP000801492"/>
    </source>
</evidence>
<dbReference type="PROSITE" id="PS50088">
    <property type="entry name" value="ANK_REPEAT"/>
    <property type="match status" value="4"/>
</dbReference>
<sequence length="236" mass="26062">YTVDSANRREIYSLTKLLLFYSVQRDKDGKTPLILAAENEQIDLVKSLVDVGGNIEETDNLGNTALIWATWNNHPAIKKGVHGGNALIWAAREGTADAVKTLLSRGSKPDVRSNDQKTPLIQAAETGQLDTVKYLVNRDVDIEAEDNAGNTALIWATWNDHPAIVEFLLSRGANIEHAQKEGQNTNNFCCSATPLYNTWNNYADVVEFLLSKGANIEAAQEEKQTLLPVIDLRSNE</sequence>